<organism evidence="2 3">
    <name type="scientific">Streptomyces tardus</name>
    <dbReference type="NCBI Taxonomy" id="2780544"/>
    <lineage>
        <taxon>Bacteria</taxon>
        <taxon>Bacillati</taxon>
        <taxon>Actinomycetota</taxon>
        <taxon>Actinomycetes</taxon>
        <taxon>Kitasatosporales</taxon>
        <taxon>Streptomycetaceae</taxon>
        <taxon>Streptomyces</taxon>
    </lineage>
</organism>
<keyword evidence="2" id="KW-0378">Hydrolase</keyword>
<keyword evidence="2" id="KW-0482">Metalloprotease</keyword>
<feature type="transmembrane region" description="Helical" evidence="1">
    <location>
        <begin position="240"/>
        <end position="263"/>
    </location>
</feature>
<dbReference type="InterPro" id="IPR026898">
    <property type="entry name" value="PrsW"/>
</dbReference>
<name>A0A949JDU3_9ACTN</name>
<feature type="transmembrane region" description="Helical" evidence="1">
    <location>
        <begin position="217"/>
        <end position="234"/>
    </location>
</feature>
<dbReference type="EMBL" id="JAELVF020000001">
    <property type="protein sequence ID" value="MBU7597612.1"/>
    <property type="molecule type" value="Genomic_DNA"/>
</dbReference>
<dbReference type="Proteomes" id="UP000694501">
    <property type="component" value="Unassembled WGS sequence"/>
</dbReference>
<keyword evidence="1" id="KW-0472">Membrane</keyword>
<dbReference type="PANTHER" id="PTHR36844:SF1">
    <property type="entry name" value="PROTEASE PRSW"/>
    <property type="match status" value="1"/>
</dbReference>
<dbReference type="PANTHER" id="PTHR36844">
    <property type="entry name" value="PROTEASE PRSW"/>
    <property type="match status" value="1"/>
</dbReference>
<feature type="transmembrane region" description="Helical" evidence="1">
    <location>
        <begin position="104"/>
        <end position="126"/>
    </location>
</feature>
<dbReference type="AlphaFoldDB" id="A0A949JDU3"/>
<sequence>MRAAAVGGALAVCGLAILLIVRAETGTEGFLIGLLLAVVPVPLLITGFRWLDRIEPTPWRSLAFAFAWGACTATLVAVVANTFATEWLTSTVITSPDTDADFVGAVFVAPITEELAKVAAILLLFLHRPRQFTGLLSGIVVAGVVATGFAFTENILYIGSAYGEDQEYGVDTVSATATTFFVRILMSPFAHPLFTIMAGLGFGLAATRAADRRLPRVLYPLLGLLGAIGLHALWNGTASLNGFLFLAAYALLMAPLCGGLIWLSVRQRNKLLRTVRSVLPHYAAQGWLTPQEAYGLGSMSTRWAARDAARRERGSAAARIVEEYQNTATALALLRSRAALIAVAEFTEREGALLERLLEQRPLGSPYTTRASQPRPLYY</sequence>
<feature type="transmembrane region" description="Helical" evidence="1">
    <location>
        <begin position="33"/>
        <end position="51"/>
    </location>
</feature>
<evidence type="ECO:0000256" key="1">
    <source>
        <dbReference type="SAM" id="Phobius"/>
    </source>
</evidence>
<proteinExistence type="predicted"/>
<keyword evidence="2" id="KW-0645">Protease</keyword>
<feature type="transmembrane region" description="Helical" evidence="1">
    <location>
        <begin position="63"/>
        <end position="84"/>
    </location>
</feature>
<gene>
    <name evidence="2" type="ORF">JGS22_008245</name>
</gene>
<dbReference type="Pfam" id="PF13367">
    <property type="entry name" value="PrsW-protease"/>
    <property type="match status" value="1"/>
</dbReference>
<keyword evidence="3" id="KW-1185">Reference proteome</keyword>
<keyword evidence="1" id="KW-0812">Transmembrane</keyword>
<dbReference type="GO" id="GO:0008237">
    <property type="term" value="F:metallopeptidase activity"/>
    <property type="evidence" value="ECO:0007669"/>
    <property type="project" value="UniProtKB-KW"/>
</dbReference>
<comment type="caution">
    <text evidence="2">The sequence shown here is derived from an EMBL/GenBank/DDBJ whole genome shotgun (WGS) entry which is preliminary data.</text>
</comment>
<feature type="non-terminal residue" evidence="2">
    <location>
        <position position="379"/>
    </location>
</feature>
<keyword evidence="1" id="KW-1133">Transmembrane helix</keyword>
<feature type="transmembrane region" description="Helical" evidence="1">
    <location>
        <begin position="138"/>
        <end position="160"/>
    </location>
</feature>
<evidence type="ECO:0000313" key="2">
    <source>
        <dbReference type="EMBL" id="MBU7597612.1"/>
    </source>
</evidence>
<reference evidence="2" key="1">
    <citation type="submission" date="2021-06" db="EMBL/GenBank/DDBJ databases">
        <title>Sequencing of actinobacteria type strains.</title>
        <authorList>
            <person name="Nguyen G.-S."/>
            <person name="Wentzel A."/>
        </authorList>
    </citation>
    <scope>NUCLEOTIDE SEQUENCE</scope>
    <source>
        <strain evidence="2">P38-E01</strain>
    </source>
</reference>
<protein>
    <submittedName>
        <fullName evidence="2">PrsW family intramembrane metalloprotease</fullName>
    </submittedName>
</protein>
<evidence type="ECO:0000313" key="3">
    <source>
        <dbReference type="Proteomes" id="UP000694501"/>
    </source>
</evidence>
<feature type="transmembrane region" description="Helical" evidence="1">
    <location>
        <begin position="180"/>
        <end position="205"/>
    </location>
</feature>
<accession>A0A949JDU3</accession>